<dbReference type="EMBL" id="BBMZ01000007">
    <property type="protein sequence ID" value="GAL57410.1"/>
    <property type="molecule type" value="Genomic_DNA"/>
</dbReference>
<dbReference type="STRING" id="1115515.EV102420_07_02300"/>
<keyword evidence="2" id="KW-1185">Reference proteome</keyword>
<evidence type="ECO:0000313" key="1">
    <source>
        <dbReference type="EMBL" id="GAL57410.1"/>
    </source>
</evidence>
<dbReference type="Proteomes" id="UP000029462">
    <property type="component" value="Unassembled WGS sequence"/>
</dbReference>
<organism evidence="1 2">
    <name type="scientific">Pseudescherichia vulneris NBRC 102420</name>
    <dbReference type="NCBI Taxonomy" id="1115515"/>
    <lineage>
        <taxon>Bacteria</taxon>
        <taxon>Pseudomonadati</taxon>
        <taxon>Pseudomonadota</taxon>
        <taxon>Gammaproteobacteria</taxon>
        <taxon>Enterobacterales</taxon>
        <taxon>Enterobacteriaceae</taxon>
        <taxon>Pseudescherichia</taxon>
    </lineage>
</organism>
<comment type="caution">
    <text evidence="1">The sequence shown here is derived from an EMBL/GenBank/DDBJ whole genome shotgun (WGS) entry which is preliminary data.</text>
</comment>
<sequence>MRILRYLFTSPEKLLQVTDHRDVQESIDDGERIIIDEDGRARVNVRSQAVKEDFIRHVDALKRA</sequence>
<name>A0A090UXS0_PSEVU</name>
<dbReference type="AlphaFoldDB" id="A0A090UXS0"/>
<gene>
    <name evidence="1" type="ORF">EV102420_07_02300</name>
</gene>
<evidence type="ECO:0000313" key="2">
    <source>
        <dbReference type="Proteomes" id="UP000029462"/>
    </source>
</evidence>
<accession>A0A090UXS0</accession>
<reference evidence="1 2" key="1">
    <citation type="submission" date="2014-09" db="EMBL/GenBank/DDBJ databases">
        <title>Whole genome shotgun sequence of Escherichia vulneris NBRC 102420.</title>
        <authorList>
            <person name="Yoshida Y."/>
            <person name="Hosoyama A."/>
            <person name="Tsuchikane K."/>
            <person name="Ohji S."/>
            <person name="Ichikawa N."/>
            <person name="Kimura A."/>
            <person name="Yamazoe A."/>
            <person name="Ezaki T."/>
            <person name="Fujita N."/>
        </authorList>
    </citation>
    <scope>NUCLEOTIDE SEQUENCE [LARGE SCALE GENOMIC DNA]</scope>
    <source>
        <strain evidence="1 2">NBRC 102420</strain>
    </source>
</reference>
<protein>
    <submittedName>
        <fullName evidence="1">Uncharacterized protein</fullName>
    </submittedName>
</protein>
<proteinExistence type="predicted"/>
<dbReference type="eggNOG" id="ENOG5033BK5">
    <property type="taxonomic scope" value="Bacteria"/>
</dbReference>